<accession>A0ABY7EGY7</accession>
<dbReference type="InterPro" id="IPR038635">
    <property type="entry name" value="CCR4-NOT_su2/3/5_C_sf"/>
</dbReference>
<feature type="region of interest" description="Disordered" evidence="4">
    <location>
        <begin position="124"/>
        <end position="151"/>
    </location>
</feature>
<organism evidence="6 7">
    <name type="scientific">Mya arenaria</name>
    <name type="common">Soft-shell clam</name>
    <dbReference type="NCBI Taxonomy" id="6604"/>
    <lineage>
        <taxon>Eukaryota</taxon>
        <taxon>Metazoa</taxon>
        <taxon>Spiralia</taxon>
        <taxon>Lophotrochozoa</taxon>
        <taxon>Mollusca</taxon>
        <taxon>Bivalvia</taxon>
        <taxon>Autobranchia</taxon>
        <taxon>Heteroconchia</taxon>
        <taxon>Euheterodonta</taxon>
        <taxon>Imparidentia</taxon>
        <taxon>Neoheterodontei</taxon>
        <taxon>Myida</taxon>
        <taxon>Myoidea</taxon>
        <taxon>Myidae</taxon>
        <taxon>Mya</taxon>
    </lineage>
</organism>
<evidence type="ECO:0000313" key="7">
    <source>
        <dbReference type="Proteomes" id="UP001164746"/>
    </source>
</evidence>
<evidence type="ECO:0000256" key="1">
    <source>
        <dbReference type="ARBA" id="ARBA00007682"/>
    </source>
</evidence>
<proteinExistence type="inferred from homology"/>
<keyword evidence="2" id="KW-0805">Transcription regulation</keyword>
<evidence type="ECO:0000256" key="2">
    <source>
        <dbReference type="ARBA" id="ARBA00023015"/>
    </source>
</evidence>
<dbReference type="EMBL" id="CP111017">
    <property type="protein sequence ID" value="WAR08207.1"/>
    <property type="molecule type" value="Genomic_DNA"/>
</dbReference>
<evidence type="ECO:0000256" key="4">
    <source>
        <dbReference type="SAM" id="MobiDB-lite"/>
    </source>
</evidence>
<keyword evidence="3" id="KW-0804">Transcription</keyword>
<reference evidence="6" key="1">
    <citation type="submission" date="2022-11" db="EMBL/GenBank/DDBJ databases">
        <title>Centuries of genome instability and evolution in soft-shell clam transmissible cancer (bioRxiv).</title>
        <authorList>
            <person name="Hart S.F.M."/>
            <person name="Yonemitsu M.A."/>
            <person name="Giersch R.M."/>
            <person name="Beal B.F."/>
            <person name="Arriagada G."/>
            <person name="Davis B.W."/>
            <person name="Ostrander E.A."/>
            <person name="Goff S.P."/>
            <person name="Metzger M.J."/>
        </authorList>
    </citation>
    <scope>NUCLEOTIDE SEQUENCE</scope>
    <source>
        <strain evidence="6">MELC-2E11</strain>
        <tissue evidence="6">Siphon/mantle</tissue>
    </source>
</reference>
<comment type="similarity">
    <text evidence="1">Belongs to the CNOT2/3/5 family.</text>
</comment>
<evidence type="ECO:0000256" key="3">
    <source>
        <dbReference type="ARBA" id="ARBA00023163"/>
    </source>
</evidence>
<dbReference type="Gene3D" id="2.30.30.1020">
    <property type="entry name" value="CCR4-NOT complex subunit 2/3/5, C-terminal domain"/>
    <property type="match status" value="2"/>
</dbReference>
<feature type="compositionally biased region" description="Polar residues" evidence="4">
    <location>
        <begin position="130"/>
        <end position="151"/>
    </location>
</feature>
<dbReference type="InterPro" id="IPR007282">
    <property type="entry name" value="NOT2/3/5_C"/>
</dbReference>
<feature type="domain" description="NOT2/NOT3/NOT5 C-terminal" evidence="5">
    <location>
        <begin position="251"/>
        <end position="307"/>
    </location>
</feature>
<keyword evidence="7" id="KW-1185">Reference proteome</keyword>
<dbReference type="PANTHER" id="PTHR23326">
    <property type="entry name" value="CCR4 NOT-RELATED"/>
    <property type="match status" value="1"/>
</dbReference>
<evidence type="ECO:0000259" key="5">
    <source>
        <dbReference type="Pfam" id="PF04153"/>
    </source>
</evidence>
<gene>
    <name evidence="6" type="ORF">MAR_018165</name>
</gene>
<name>A0ABY7EGY7_MYAAR</name>
<sequence>MMDTNTMVNMSMASSLASSLSNSSSMSGFPNSSLANSSSMSGFPNSSLANSSSMAGFPNSSIANASSMSGFPSSILANSSSMTGFSNNTSMASDFTNMGNPGSTNSSAFGQAGFLVRMMIRRRRSDNSDRPTSNDQQCVQPTGTNISPSETTHWLRITKHQNLISGSSYEQALNNKDKFPNDKQGSGPPKGVHIHADGRVTNIPQGMVADQFGMVGLLTFIRSAEMDNSLVALAPGMDLTTLGLNLNSPEYNRDWRYHKDERVWLTRPPGVEPIVNGGTYERGTYYFFDVQNWRKVPKEFHLEYEKLETRPTLPSRLYYNPNQPVDTH</sequence>
<dbReference type="Proteomes" id="UP001164746">
    <property type="component" value="Chromosome 6"/>
</dbReference>
<dbReference type="Pfam" id="PF04153">
    <property type="entry name" value="NOT2_3_5_C"/>
    <property type="match status" value="1"/>
</dbReference>
<dbReference type="InterPro" id="IPR040168">
    <property type="entry name" value="Not2/3/5"/>
</dbReference>
<protein>
    <submittedName>
        <fullName evidence="6">CNOT2-like protein</fullName>
    </submittedName>
</protein>
<evidence type="ECO:0000313" key="6">
    <source>
        <dbReference type="EMBL" id="WAR08207.1"/>
    </source>
</evidence>